<dbReference type="Proteomes" id="UP000430634">
    <property type="component" value="Unassembled WGS sequence"/>
</dbReference>
<dbReference type="EMBL" id="BMKG01000021">
    <property type="protein sequence ID" value="GGC16455.1"/>
    <property type="molecule type" value="Genomic_DNA"/>
</dbReference>
<dbReference type="EMBL" id="WNKZ01000019">
    <property type="protein sequence ID" value="MTV52908.1"/>
    <property type="molecule type" value="Genomic_DNA"/>
</dbReference>
<accession>A0A6I3SUQ4</accession>
<dbReference type="OrthoDB" id="2168082at2"/>
<reference evidence="2 3" key="3">
    <citation type="submission" date="2019-11" db="EMBL/GenBank/DDBJ databases">
        <title>Type strains purchased from KCTC, JCM and DSMZ.</title>
        <authorList>
            <person name="Lu H."/>
        </authorList>
    </citation>
    <scope>NUCLEOTIDE SEQUENCE [LARGE SCALE GENOMIC DNA]</scope>
    <source>
        <strain evidence="2 3">KCTC 52429</strain>
    </source>
</reference>
<keyword evidence="4" id="KW-1185">Reference proteome</keyword>
<proteinExistence type="predicted"/>
<evidence type="ECO:0000313" key="2">
    <source>
        <dbReference type="EMBL" id="MTV52908.1"/>
    </source>
</evidence>
<evidence type="ECO:0000313" key="3">
    <source>
        <dbReference type="Proteomes" id="UP000430634"/>
    </source>
</evidence>
<sequence>MTVRTLSPAARSLADTYFFETLVRVHRAGEGVAFTGLKPAGRDLGPAIATADQTLGSGDPSALLRLLDEKMRTGLRDRYRQVTAAKSFLAGDVDAGREYVDAYVRYIHYVDGIYKAAASPAVGHYPEGARDTHQAP</sequence>
<name>A0A6I3SUQ4_9BURK</name>
<dbReference type="Pfam" id="PF20046">
    <property type="entry name" value="DUF6448"/>
    <property type="match status" value="1"/>
</dbReference>
<reference evidence="1" key="1">
    <citation type="journal article" date="2014" name="Int. J. Syst. Evol. Microbiol.">
        <title>Complete genome of a new Firmicutes species belonging to the dominant human colonic microbiota ('Ruminococcus bicirculans') reveals two chromosomes and a selective capacity to utilize plant glucans.</title>
        <authorList>
            <consortium name="NISC Comparative Sequencing Program"/>
            <person name="Wegmann U."/>
            <person name="Louis P."/>
            <person name="Goesmann A."/>
            <person name="Henrissat B."/>
            <person name="Duncan S.H."/>
            <person name="Flint H.J."/>
        </authorList>
    </citation>
    <scope>NUCLEOTIDE SEQUENCE</scope>
    <source>
        <strain evidence="1">CGMCC 1.15931</strain>
    </source>
</reference>
<dbReference type="Proteomes" id="UP000622638">
    <property type="component" value="Unassembled WGS sequence"/>
</dbReference>
<protein>
    <submittedName>
        <fullName evidence="2">Uncharacterized protein</fullName>
    </submittedName>
</protein>
<dbReference type="AlphaFoldDB" id="A0A6I3SUQ4"/>
<reference evidence="1" key="4">
    <citation type="submission" date="2024-05" db="EMBL/GenBank/DDBJ databases">
        <authorList>
            <person name="Sun Q."/>
            <person name="Zhou Y."/>
        </authorList>
    </citation>
    <scope>NUCLEOTIDE SEQUENCE</scope>
    <source>
        <strain evidence="1">CGMCC 1.15931</strain>
    </source>
</reference>
<gene>
    <name evidence="1" type="ORF">GCM10011572_42260</name>
    <name evidence="2" type="ORF">GM672_09215</name>
</gene>
<dbReference type="InterPro" id="IPR045613">
    <property type="entry name" value="DUF6448"/>
</dbReference>
<organism evidence="2 3">
    <name type="scientific">Pseudoduganella buxea</name>
    <dbReference type="NCBI Taxonomy" id="1949069"/>
    <lineage>
        <taxon>Bacteria</taxon>
        <taxon>Pseudomonadati</taxon>
        <taxon>Pseudomonadota</taxon>
        <taxon>Betaproteobacteria</taxon>
        <taxon>Burkholderiales</taxon>
        <taxon>Oxalobacteraceae</taxon>
        <taxon>Telluria group</taxon>
        <taxon>Pseudoduganella</taxon>
    </lineage>
</organism>
<evidence type="ECO:0000313" key="1">
    <source>
        <dbReference type="EMBL" id="GGC16455.1"/>
    </source>
</evidence>
<evidence type="ECO:0000313" key="4">
    <source>
        <dbReference type="Proteomes" id="UP000622638"/>
    </source>
</evidence>
<comment type="caution">
    <text evidence="2">The sequence shown here is derived from an EMBL/GenBank/DDBJ whole genome shotgun (WGS) entry which is preliminary data.</text>
</comment>
<reference evidence="4" key="2">
    <citation type="journal article" date="2019" name="Int. J. Syst. Evol. Microbiol.">
        <title>The Global Catalogue of Microorganisms (GCM) 10K type strain sequencing project: providing services to taxonomists for standard genome sequencing and annotation.</title>
        <authorList>
            <consortium name="The Broad Institute Genomics Platform"/>
            <consortium name="The Broad Institute Genome Sequencing Center for Infectious Disease"/>
            <person name="Wu L."/>
            <person name="Ma J."/>
        </authorList>
    </citation>
    <scope>NUCLEOTIDE SEQUENCE [LARGE SCALE GENOMIC DNA]</scope>
    <source>
        <strain evidence="4">CGMCC 1.15931</strain>
    </source>
</reference>